<keyword evidence="4 8" id="KW-0732">Signal</keyword>
<name>A0ABP0ZYF3_9BRYO</name>
<dbReference type="PANTHER" id="PTHR13605">
    <property type="entry name" value="ER MEMBRANE PROTEIN COMPLEX SUBUNIT 7"/>
    <property type="match status" value="1"/>
</dbReference>
<dbReference type="InterPro" id="IPR013784">
    <property type="entry name" value="Carb-bd-like_fold"/>
</dbReference>
<accession>A0ABP0ZYF3</accession>
<proteinExistence type="inferred from homology"/>
<evidence type="ECO:0000313" key="10">
    <source>
        <dbReference type="EMBL" id="CAK9855703.1"/>
    </source>
</evidence>
<feature type="chain" id="PRO_5046534082" description="ER membrane protein complex subunit 7 beta-sandwich domain-containing protein" evidence="8">
    <location>
        <begin position="29"/>
        <end position="209"/>
    </location>
</feature>
<keyword evidence="11" id="KW-1185">Reference proteome</keyword>
<feature type="transmembrane region" description="Helical" evidence="7">
    <location>
        <begin position="161"/>
        <end position="179"/>
    </location>
</feature>
<dbReference type="EMBL" id="CAXHBF010000261">
    <property type="protein sequence ID" value="CAK9855703.1"/>
    <property type="molecule type" value="Genomic_DNA"/>
</dbReference>
<keyword evidence="3 7" id="KW-0812">Transmembrane</keyword>
<keyword evidence="6 7" id="KW-0472">Membrane</keyword>
<evidence type="ECO:0000256" key="2">
    <source>
        <dbReference type="ARBA" id="ARBA00008880"/>
    </source>
</evidence>
<evidence type="ECO:0000256" key="6">
    <source>
        <dbReference type="ARBA" id="ARBA00023136"/>
    </source>
</evidence>
<dbReference type="SUPFAM" id="SSF49452">
    <property type="entry name" value="Starch-binding domain-like"/>
    <property type="match status" value="1"/>
</dbReference>
<keyword evidence="5 7" id="KW-1133">Transmembrane helix</keyword>
<dbReference type="PANTHER" id="PTHR13605:SF4">
    <property type="entry name" value="ER MEMBRANE PROTEIN COMPLEX SUBUNIT 7"/>
    <property type="match status" value="1"/>
</dbReference>
<evidence type="ECO:0000256" key="8">
    <source>
        <dbReference type="SAM" id="SignalP"/>
    </source>
</evidence>
<comment type="caution">
    <text evidence="10">The sequence shown here is derived from an EMBL/GenBank/DDBJ whole genome shotgun (WGS) entry which is preliminary data.</text>
</comment>
<evidence type="ECO:0000259" key="9">
    <source>
        <dbReference type="Pfam" id="PF09430"/>
    </source>
</evidence>
<organism evidence="10 11">
    <name type="scientific">Sphagnum jensenii</name>
    <dbReference type="NCBI Taxonomy" id="128206"/>
    <lineage>
        <taxon>Eukaryota</taxon>
        <taxon>Viridiplantae</taxon>
        <taxon>Streptophyta</taxon>
        <taxon>Embryophyta</taxon>
        <taxon>Bryophyta</taxon>
        <taxon>Sphagnophytina</taxon>
        <taxon>Sphagnopsida</taxon>
        <taxon>Sphagnales</taxon>
        <taxon>Sphagnaceae</taxon>
        <taxon>Sphagnum</taxon>
    </lineage>
</organism>
<feature type="signal peptide" evidence="8">
    <location>
        <begin position="1"/>
        <end position="28"/>
    </location>
</feature>
<protein>
    <recommendedName>
        <fullName evidence="9">ER membrane protein complex subunit 7 beta-sandwich domain-containing protein</fullName>
    </recommendedName>
</protein>
<sequence length="209" mass="22963">MANLASIILLCMLFSFLMLSICLPPVSCLQSSPPTSNNNEGYVVEGRVKMPALAGKGVSKTSNIKVVINGGQKLSFVRSDGSFAFQGVPAGTHLLEVVALGYFFSPVRVDVSSRLQGQVRASLVETGRSLPDSLVLEPLREEYYYEKREPFSAMGLLKSPMGLMIGFMVVCVFLLPKLMDQIDPEEMKRVQEEMRNKPSPLSNLLQGRT</sequence>
<evidence type="ECO:0000256" key="4">
    <source>
        <dbReference type="ARBA" id="ARBA00022729"/>
    </source>
</evidence>
<dbReference type="InterPro" id="IPR019008">
    <property type="entry name" value="Beta_sandwich_EMC7"/>
</dbReference>
<dbReference type="Pfam" id="PF09430">
    <property type="entry name" value="EMC7_beta-sandw"/>
    <property type="match status" value="1"/>
</dbReference>
<comment type="similarity">
    <text evidence="2">Belongs to the EMC7 family.</text>
</comment>
<feature type="domain" description="ER membrane protein complex subunit 7 beta-sandwich" evidence="9">
    <location>
        <begin position="60"/>
        <end position="164"/>
    </location>
</feature>
<evidence type="ECO:0000256" key="3">
    <source>
        <dbReference type="ARBA" id="ARBA00022692"/>
    </source>
</evidence>
<evidence type="ECO:0000313" key="11">
    <source>
        <dbReference type="Proteomes" id="UP001497522"/>
    </source>
</evidence>
<evidence type="ECO:0000256" key="1">
    <source>
        <dbReference type="ARBA" id="ARBA00004167"/>
    </source>
</evidence>
<dbReference type="InterPro" id="IPR039163">
    <property type="entry name" value="EMC7"/>
</dbReference>
<gene>
    <name evidence="10" type="ORF">CSSPJE1EN2_LOCUS25635</name>
</gene>
<comment type="subcellular location">
    <subcellularLocation>
        <location evidence="1">Membrane</location>
        <topology evidence="1">Single-pass membrane protein</topology>
    </subcellularLocation>
</comment>
<dbReference type="Proteomes" id="UP001497522">
    <property type="component" value="Unassembled WGS sequence"/>
</dbReference>
<evidence type="ECO:0000256" key="5">
    <source>
        <dbReference type="ARBA" id="ARBA00022989"/>
    </source>
</evidence>
<reference evidence="10" key="1">
    <citation type="submission" date="2024-03" db="EMBL/GenBank/DDBJ databases">
        <authorList>
            <consortium name="ELIXIR-Norway"/>
            <consortium name="Elixir Norway"/>
        </authorList>
    </citation>
    <scope>NUCLEOTIDE SEQUENCE</scope>
</reference>
<evidence type="ECO:0000256" key="7">
    <source>
        <dbReference type="SAM" id="Phobius"/>
    </source>
</evidence>